<evidence type="ECO:0000256" key="1">
    <source>
        <dbReference type="ARBA" id="ARBA00001974"/>
    </source>
</evidence>
<dbReference type="InterPro" id="IPR029041">
    <property type="entry name" value="FAD-linked_oxidoreductase-like"/>
</dbReference>
<dbReference type="OrthoDB" id="9803687at2"/>
<dbReference type="Proteomes" id="UP000256514">
    <property type="component" value="Unassembled WGS sequence"/>
</dbReference>
<evidence type="ECO:0000256" key="3">
    <source>
        <dbReference type="ARBA" id="ARBA00006743"/>
    </source>
</evidence>
<dbReference type="Gene3D" id="3.20.20.220">
    <property type="match status" value="1"/>
</dbReference>
<dbReference type="GO" id="GO:0035999">
    <property type="term" value="P:tetrahydrofolate interconversion"/>
    <property type="evidence" value="ECO:0007669"/>
    <property type="project" value="UniProtKB-UniPathway"/>
</dbReference>
<evidence type="ECO:0000256" key="8">
    <source>
        <dbReference type="ARBA" id="ARBA00048628"/>
    </source>
</evidence>
<evidence type="ECO:0000256" key="2">
    <source>
        <dbReference type="ARBA" id="ARBA00004777"/>
    </source>
</evidence>
<dbReference type="AlphaFoldDB" id="A0A3D8IVD2"/>
<comment type="catalytic activity">
    <reaction evidence="8">
        <text>(6S)-5-methyl-5,6,7,8-tetrahydrofolate + NAD(+) = (6R)-5,10-methylene-5,6,7,8-tetrahydrofolate + NADH + H(+)</text>
        <dbReference type="Rhea" id="RHEA:19821"/>
        <dbReference type="ChEBI" id="CHEBI:15378"/>
        <dbReference type="ChEBI" id="CHEBI:15636"/>
        <dbReference type="ChEBI" id="CHEBI:18608"/>
        <dbReference type="ChEBI" id="CHEBI:57540"/>
        <dbReference type="ChEBI" id="CHEBI:57945"/>
        <dbReference type="EC" id="1.5.1.54"/>
    </reaction>
    <physiologicalReaction direction="right-to-left" evidence="8">
        <dbReference type="Rhea" id="RHEA:19823"/>
    </physiologicalReaction>
</comment>
<dbReference type="RefSeq" id="WP_115570474.1">
    <property type="nucleotide sequence ID" value="NZ_NXLT01000001.1"/>
</dbReference>
<dbReference type="PANTHER" id="PTHR45754">
    <property type="entry name" value="METHYLENETETRAHYDROFOLATE REDUCTASE"/>
    <property type="match status" value="1"/>
</dbReference>
<dbReference type="UniPathway" id="UPA00193"/>
<evidence type="ECO:0000313" key="10">
    <source>
        <dbReference type="EMBL" id="RDU68531.1"/>
    </source>
</evidence>
<organism evidence="10 11">
    <name type="scientific">Helicobacter equorum</name>
    <dbReference type="NCBI Taxonomy" id="361872"/>
    <lineage>
        <taxon>Bacteria</taxon>
        <taxon>Pseudomonadati</taxon>
        <taxon>Campylobacterota</taxon>
        <taxon>Epsilonproteobacteria</taxon>
        <taxon>Campylobacterales</taxon>
        <taxon>Helicobacteraceae</taxon>
        <taxon>Helicobacter</taxon>
    </lineage>
</organism>
<comment type="cofactor">
    <cofactor evidence="1 9">
        <name>FAD</name>
        <dbReference type="ChEBI" id="CHEBI:57692"/>
    </cofactor>
</comment>
<keyword evidence="11" id="KW-1185">Reference proteome</keyword>
<evidence type="ECO:0000256" key="9">
    <source>
        <dbReference type="RuleBase" id="RU003862"/>
    </source>
</evidence>
<gene>
    <name evidence="10" type="ORF">CQA54_01625</name>
</gene>
<evidence type="ECO:0000313" key="11">
    <source>
        <dbReference type="Proteomes" id="UP000256514"/>
    </source>
</evidence>
<keyword evidence="4 9" id="KW-0285">Flavoprotein</keyword>
<comment type="similarity">
    <text evidence="3 9">Belongs to the methylenetetrahydrofolate reductase family.</text>
</comment>
<reference evidence="10 11" key="1">
    <citation type="submission" date="2018-04" db="EMBL/GenBank/DDBJ databases">
        <title>Novel Campyloabacter and Helicobacter Species and Strains.</title>
        <authorList>
            <person name="Mannion A.J."/>
            <person name="Shen Z."/>
            <person name="Fox J.G."/>
        </authorList>
    </citation>
    <scope>NUCLEOTIDE SEQUENCE [LARGE SCALE GENOMIC DNA]</scope>
    <source>
        <strain evidence="10 11">MIT 12-6600</strain>
    </source>
</reference>
<keyword evidence="6 9" id="KW-0560">Oxidoreductase</keyword>
<proteinExistence type="inferred from homology"/>
<sequence length="301" mass="33681">MIEQFVAKLGTKQRLLTLEVTPPLSPILAGSKEVEKLLTLSSEVAIDAFVCTDSPLAHFKPSSILSSIKLQNLTHKPVVCTLGMRDRNSIALCGDILAANEFGLRSFLCLTGDPIKLGDCAESKGVFEENSLKLMRIIHNLNEGKVLNGKALKDSMEPIYGFQVINSYANNPQSLKTKMRKKISQGKPYALFTQPVYSKEMAECLLQSLDEINAELGTHTTLIFGFFPVVNYKVAIFLRDKLPGVFIPDTWITQLQNAKDNEYEVGLELSRELLTQLRSLHDKIHFMSANKLELVREFYLS</sequence>
<accession>A0A3D8IVD2</accession>
<dbReference type="PANTHER" id="PTHR45754:SF3">
    <property type="entry name" value="METHYLENETETRAHYDROFOLATE REDUCTASE (NADPH)"/>
    <property type="match status" value="1"/>
</dbReference>
<evidence type="ECO:0000256" key="7">
    <source>
        <dbReference type="ARBA" id="ARBA00034478"/>
    </source>
</evidence>
<keyword evidence="5 9" id="KW-0274">FAD</keyword>
<evidence type="ECO:0000256" key="6">
    <source>
        <dbReference type="ARBA" id="ARBA00023002"/>
    </source>
</evidence>
<dbReference type="InterPro" id="IPR003171">
    <property type="entry name" value="Mehydrof_redctse-like"/>
</dbReference>
<dbReference type="EMBL" id="NXLT01000001">
    <property type="protein sequence ID" value="RDU68531.1"/>
    <property type="molecule type" value="Genomic_DNA"/>
</dbReference>
<name>A0A3D8IVD2_9HELI</name>
<dbReference type="Pfam" id="PF02219">
    <property type="entry name" value="MTHFR"/>
    <property type="match status" value="1"/>
</dbReference>
<evidence type="ECO:0000256" key="4">
    <source>
        <dbReference type="ARBA" id="ARBA00022630"/>
    </source>
</evidence>
<dbReference type="GO" id="GO:0005829">
    <property type="term" value="C:cytosol"/>
    <property type="evidence" value="ECO:0007669"/>
    <property type="project" value="TreeGrafter"/>
</dbReference>
<dbReference type="GO" id="GO:0009086">
    <property type="term" value="P:methionine biosynthetic process"/>
    <property type="evidence" value="ECO:0007669"/>
    <property type="project" value="TreeGrafter"/>
</dbReference>
<dbReference type="GO" id="GO:0071949">
    <property type="term" value="F:FAD binding"/>
    <property type="evidence" value="ECO:0007669"/>
    <property type="project" value="TreeGrafter"/>
</dbReference>
<dbReference type="SUPFAM" id="SSF51730">
    <property type="entry name" value="FAD-linked oxidoreductase"/>
    <property type="match status" value="1"/>
</dbReference>
<protein>
    <recommendedName>
        <fullName evidence="9">Methylenetetrahydrofolate reductase</fullName>
    </recommendedName>
</protein>
<dbReference type="GO" id="GO:0106312">
    <property type="term" value="F:methylenetetrahydrofolate reductase (NADH) activity"/>
    <property type="evidence" value="ECO:0007669"/>
    <property type="project" value="UniProtKB-EC"/>
</dbReference>
<comment type="caution">
    <text evidence="10">The sequence shown here is derived from an EMBL/GenBank/DDBJ whole genome shotgun (WGS) entry which is preliminary data.</text>
</comment>
<evidence type="ECO:0000256" key="5">
    <source>
        <dbReference type="ARBA" id="ARBA00022827"/>
    </source>
</evidence>
<comment type="pathway">
    <text evidence="7">Amino-acid biosynthesis; L-methionine biosynthesis via de novo pathway.</text>
</comment>
<comment type="pathway">
    <text evidence="2 9">One-carbon metabolism; tetrahydrofolate interconversion.</text>
</comment>